<dbReference type="Pfam" id="PF01510">
    <property type="entry name" value="Amidase_2"/>
    <property type="match status" value="1"/>
</dbReference>
<dbReference type="SMART" id="SM01095">
    <property type="entry name" value="Cpl-7"/>
    <property type="match status" value="1"/>
</dbReference>
<keyword evidence="4" id="KW-1185">Reference proteome</keyword>
<dbReference type="SUPFAM" id="SSF55846">
    <property type="entry name" value="N-acetylmuramoyl-L-alanine amidase-like"/>
    <property type="match status" value="1"/>
</dbReference>
<dbReference type="Gene3D" id="3.40.80.10">
    <property type="entry name" value="Peptidoglycan recognition protein-like"/>
    <property type="match status" value="1"/>
</dbReference>
<organism evidence="3 4">
    <name type="scientific">Anaerococcus prevotii ACS-065-V-Col13</name>
    <dbReference type="NCBI Taxonomy" id="879305"/>
    <lineage>
        <taxon>Bacteria</taxon>
        <taxon>Bacillati</taxon>
        <taxon>Bacillota</taxon>
        <taxon>Tissierellia</taxon>
        <taxon>Tissierellales</taxon>
        <taxon>Peptoniphilaceae</taxon>
        <taxon>Anaerococcus</taxon>
    </lineage>
</organism>
<dbReference type="RefSeq" id="WP_004835137.1">
    <property type="nucleotide sequence ID" value="NZ_AEXM01000027.1"/>
</dbReference>
<accession>F0GWD4</accession>
<dbReference type="InterPro" id="IPR002502">
    <property type="entry name" value="Amidase_domain"/>
</dbReference>
<evidence type="ECO:0000259" key="1">
    <source>
        <dbReference type="SMART" id="SM00644"/>
    </source>
</evidence>
<dbReference type="STRING" id="879305.HMPREF9290_0125"/>
<dbReference type="eggNOG" id="COG3023">
    <property type="taxonomic scope" value="Bacteria"/>
</dbReference>
<dbReference type="CDD" id="cd06583">
    <property type="entry name" value="PGRP"/>
    <property type="match status" value="1"/>
</dbReference>
<comment type="caution">
    <text evidence="3">The sequence shown here is derived from an EMBL/GenBank/DDBJ whole genome shotgun (WGS) entry which is preliminary data.</text>
</comment>
<evidence type="ECO:0000313" key="3">
    <source>
        <dbReference type="EMBL" id="EGC81842.1"/>
    </source>
</evidence>
<protein>
    <submittedName>
        <fullName evidence="3">Cpl-7 lysozyme C-terminal domain protein</fullName>
    </submittedName>
</protein>
<evidence type="ECO:0000313" key="4">
    <source>
        <dbReference type="Proteomes" id="UP000005286"/>
    </source>
</evidence>
<reference evidence="3 4" key="1">
    <citation type="submission" date="2011-01" db="EMBL/GenBank/DDBJ databases">
        <authorList>
            <person name="Durkin A.S."/>
            <person name="Madupu R."/>
            <person name="Torralba M."/>
            <person name="Gillis M."/>
            <person name="Methe B."/>
            <person name="Sutton G."/>
            <person name="Nelson K.E."/>
        </authorList>
    </citation>
    <scope>NUCLEOTIDE SEQUENCE [LARGE SCALE GENOMIC DNA]</scope>
    <source>
        <strain evidence="3 4">ACS-065-V-Col13</strain>
    </source>
</reference>
<dbReference type="Proteomes" id="UP000005286">
    <property type="component" value="Unassembled WGS sequence"/>
</dbReference>
<dbReference type="eggNOG" id="COG1388">
    <property type="taxonomic scope" value="Bacteria"/>
</dbReference>
<dbReference type="InterPro" id="IPR036505">
    <property type="entry name" value="Amidase/PGRP_sf"/>
</dbReference>
<dbReference type="InterPro" id="IPR013168">
    <property type="entry name" value="Cpl_7_lyso_C"/>
</dbReference>
<dbReference type="Pfam" id="PF08230">
    <property type="entry name" value="CW_7"/>
    <property type="match status" value="1"/>
</dbReference>
<proteinExistence type="predicted"/>
<dbReference type="AlphaFoldDB" id="F0GWD4"/>
<dbReference type="EMBL" id="AEXM01000027">
    <property type="protein sequence ID" value="EGC81842.1"/>
    <property type="molecule type" value="Genomic_DNA"/>
</dbReference>
<feature type="domain" description="Cpl-7 lysozyme C-terminal" evidence="2">
    <location>
        <begin position="229"/>
        <end position="270"/>
    </location>
</feature>
<sequence>MSNSSLVQATILSPNHSGRRNQKITKIAIHHAAGVINGRNLAGVFVPRSRRASANYNLGSDGVIVLGVDESNRAWTTSSSWCDNRAVTIEVGNSTRGPQWLVSDNVLNRLIDLVTDICRRNGIYPCTYTGGKDGVLQKHEWYKNTNCPGPYLGSKFPYIASEVNKRLRGNNTISKSTGGLYRVRKSWSDVKSQKGAFKNLDNAKRCADRFRLKVFNDNGKIVYPVGKTIDQLAREVINGKWGNGEERKRRLTNDGYNYYAVQRRVNELIK</sequence>
<dbReference type="GO" id="GO:0008745">
    <property type="term" value="F:N-acetylmuramoyl-L-alanine amidase activity"/>
    <property type="evidence" value="ECO:0007669"/>
    <property type="project" value="InterPro"/>
</dbReference>
<evidence type="ECO:0000259" key="2">
    <source>
        <dbReference type="SMART" id="SM01095"/>
    </source>
</evidence>
<dbReference type="GO" id="GO:0009253">
    <property type="term" value="P:peptidoglycan catabolic process"/>
    <property type="evidence" value="ECO:0007669"/>
    <property type="project" value="InterPro"/>
</dbReference>
<name>F0GWD4_9FIRM</name>
<gene>
    <name evidence="3" type="ORF">HMPREF9290_0125</name>
</gene>
<feature type="domain" description="N-acetylmuramoyl-L-alanine amidase" evidence="1">
    <location>
        <begin position="13"/>
        <end position="149"/>
    </location>
</feature>
<dbReference type="SMART" id="SM00644">
    <property type="entry name" value="Ami_2"/>
    <property type="match status" value="1"/>
</dbReference>
<dbReference type="PATRIC" id="fig|879305.3.peg.1116"/>